<evidence type="ECO:0000256" key="1">
    <source>
        <dbReference type="SAM" id="MobiDB-lite"/>
    </source>
</evidence>
<organism evidence="2 3">
    <name type="scientific">Pleurodeles waltl</name>
    <name type="common">Iberian ribbed newt</name>
    <dbReference type="NCBI Taxonomy" id="8319"/>
    <lineage>
        <taxon>Eukaryota</taxon>
        <taxon>Metazoa</taxon>
        <taxon>Chordata</taxon>
        <taxon>Craniata</taxon>
        <taxon>Vertebrata</taxon>
        <taxon>Euteleostomi</taxon>
        <taxon>Amphibia</taxon>
        <taxon>Batrachia</taxon>
        <taxon>Caudata</taxon>
        <taxon>Salamandroidea</taxon>
        <taxon>Salamandridae</taxon>
        <taxon>Pleurodelinae</taxon>
        <taxon>Pleurodeles</taxon>
    </lineage>
</organism>
<protein>
    <submittedName>
        <fullName evidence="2">Uncharacterized protein</fullName>
    </submittedName>
</protein>
<evidence type="ECO:0000313" key="3">
    <source>
        <dbReference type="Proteomes" id="UP001066276"/>
    </source>
</evidence>
<gene>
    <name evidence="2" type="ORF">NDU88_003259</name>
</gene>
<keyword evidence="3" id="KW-1185">Reference proteome</keyword>
<reference evidence="2" key="1">
    <citation type="journal article" date="2022" name="bioRxiv">
        <title>Sequencing and chromosome-scale assembly of the giantPleurodeles waltlgenome.</title>
        <authorList>
            <person name="Brown T."/>
            <person name="Elewa A."/>
            <person name="Iarovenko S."/>
            <person name="Subramanian E."/>
            <person name="Araus A.J."/>
            <person name="Petzold A."/>
            <person name="Susuki M."/>
            <person name="Suzuki K.-i.T."/>
            <person name="Hayashi T."/>
            <person name="Toyoda A."/>
            <person name="Oliveira C."/>
            <person name="Osipova E."/>
            <person name="Leigh N.D."/>
            <person name="Simon A."/>
            <person name="Yun M.H."/>
        </authorList>
    </citation>
    <scope>NUCLEOTIDE SEQUENCE</scope>
    <source>
        <strain evidence="2">20211129_DDA</strain>
        <tissue evidence="2">Liver</tissue>
    </source>
</reference>
<sequence>MRTALRKTQRRKERRGGTESNKDREEQAGSAQKVEKKVKPKTAGERSKKKKTGELEEGIGETRNQRRKERDREEDEGRAEQDEKKMRGELLHDKKQPARAERRKKTRSEKSGSK</sequence>
<feature type="compositionally biased region" description="Basic residues" evidence="1">
    <location>
        <begin position="1"/>
        <end position="14"/>
    </location>
</feature>
<dbReference type="Proteomes" id="UP001066276">
    <property type="component" value="Chromosome 12"/>
</dbReference>
<dbReference type="AlphaFoldDB" id="A0AAV7KXN8"/>
<accession>A0AAV7KXN8</accession>
<name>A0AAV7KXN8_PLEWA</name>
<proteinExistence type="predicted"/>
<evidence type="ECO:0000313" key="2">
    <source>
        <dbReference type="EMBL" id="KAJ1083099.1"/>
    </source>
</evidence>
<feature type="region of interest" description="Disordered" evidence="1">
    <location>
        <begin position="1"/>
        <end position="114"/>
    </location>
</feature>
<feature type="compositionally biased region" description="Basic and acidic residues" evidence="1">
    <location>
        <begin position="15"/>
        <end position="46"/>
    </location>
</feature>
<dbReference type="EMBL" id="JANPWB010000016">
    <property type="protein sequence ID" value="KAJ1083099.1"/>
    <property type="molecule type" value="Genomic_DNA"/>
</dbReference>
<comment type="caution">
    <text evidence="2">The sequence shown here is derived from an EMBL/GenBank/DDBJ whole genome shotgun (WGS) entry which is preliminary data.</text>
</comment>
<feature type="compositionally biased region" description="Basic and acidic residues" evidence="1">
    <location>
        <begin position="78"/>
        <end position="100"/>
    </location>
</feature>